<evidence type="ECO:0000256" key="3">
    <source>
        <dbReference type="ARBA" id="ARBA00022692"/>
    </source>
</evidence>
<evidence type="ECO:0000313" key="8">
    <source>
        <dbReference type="Proteomes" id="UP000783390"/>
    </source>
</evidence>
<gene>
    <name evidence="7" type="ORF">J2Z53_000963</name>
</gene>
<evidence type="ECO:0000256" key="4">
    <source>
        <dbReference type="ARBA" id="ARBA00022989"/>
    </source>
</evidence>
<evidence type="ECO:0000256" key="1">
    <source>
        <dbReference type="ARBA" id="ARBA00004651"/>
    </source>
</evidence>
<dbReference type="InterPro" id="IPR051327">
    <property type="entry name" value="MATE_MepA_subfamily"/>
</dbReference>
<proteinExistence type="predicted"/>
<keyword evidence="8" id="KW-1185">Reference proteome</keyword>
<keyword evidence="2" id="KW-1003">Cell membrane</keyword>
<keyword evidence="3 6" id="KW-0812">Transmembrane</keyword>
<sequence length="81" mass="8526">MGNVVKDLGEGNVKKLLFRLAFPSIMAQIVNVLYNIVDRIFIGRIPNGEIAMAGVGVAFPIIMIISAFSALIGAGGAPLQL</sequence>
<evidence type="ECO:0000313" key="7">
    <source>
        <dbReference type="EMBL" id="MBP1889382.1"/>
    </source>
</evidence>
<protein>
    <submittedName>
        <fullName evidence="7">Na+-driven multidrug efflux pump</fullName>
    </submittedName>
</protein>
<dbReference type="PANTHER" id="PTHR43823">
    <property type="entry name" value="SPORULATION PROTEIN YKVU"/>
    <property type="match status" value="1"/>
</dbReference>
<dbReference type="Proteomes" id="UP000783390">
    <property type="component" value="Unassembled WGS sequence"/>
</dbReference>
<name>A0ABS4EZW8_9CLOT</name>
<dbReference type="Pfam" id="PF01554">
    <property type="entry name" value="MatE"/>
    <property type="match status" value="1"/>
</dbReference>
<organism evidence="7 8">
    <name type="scientific">Clostridium moniliforme</name>
    <dbReference type="NCBI Taxonomy" id="39489"/>
    <lineage>
        <taxon>Bacteria</taxon>
        <taxon>Bacillati</taxon>
        <taxon>Bacillota</taxon>
        <taxon>Clostridia</taxon>
        <taxon>Eubacteriales</taxon>
        <taxon>Clostridiaceae</taxon>
        <taxon>Clostridium</taxon>
    </lineage>
</organism>
<evidence type="ECO:0000256" key="6">
    <source>
        <dbReference type="SAM" id="Phobius"/>
    </source>
</evidence>
<evidence type="ECO:0000256" key="2">
    <source>
        <dbReference type="ARBA" id="ARBA00022475"/>
    </source>
</evidence>
<reference evidence="7 8" key="1">
    <citation type="submission" date="2021-03" db="EMBL/GenBank/DDBJ databases">
        <title>Genomic Encyclopedia of Type Strains, Phase IV (KMG-IV): sequencing the most valuable type-strain genomes for metagenomic binning, comparative biology and taxonomic classification.</title>
        <authorList>
            <person name="Goeker M."/>
        </authorList>
    </citation>
    <scope>NUCLEOTIDE SEQUENCE [LARGE SCALE GENOMIC DNA]</scope>
    <source>
        <strain evidence="7 8">DSM 3984</strain>
    </source>
</reference>
<comment type="subcellular location">
    <subcellularLocation>
        <location evidence="1">Cell membrane</location>
        <topology evidence="1">Multi-pass membrane protein</topology>
    </subcellularLocation>
</comment>
<feature type="transmembrane region" description="Helical" evidence="6">
    <location>
        <begin position="49"/>
        <end position="72"/>
    </location>
</feature>
<keyword evidence="5 6" id="KW-0472">Membrane</keyword>
<comment type="caution">
    <text evidence="7">The sequence shown here is derived from an EMBL/GenBank/DDBJ whole genome shotgun (WGS) entry which is preliminary data.</text>
</comment>
<feature type="transmembrane region" description="Helical" evidence="6">
    <location>
        <begin position="16"/>
        <end position="37"/>
    </location>
</feature>
<dbReference type="InterPro" id="IPR002528">
    <property type="entry name" value="MATE_fam"/>
</dbReference>
<dbReference type="PANTHER" id="PTHR43823:SF3">
    <property type="entry name" value="MULTIDRUG EXPORT PROTEIN MEPA"/>
    <property type="match status" value="1"/>
</dbReference>
<accession>A0ABS4EZW8</accession>
<dbReference type="EMBL" id="JAGGJZ010000002">
    <property type="protein sequence ID" value="MBP1889382.1"/>
    <property type="molecule type" value="Genomic_DNA"/>
</dbReference>
<evidence type="ECO:0000256" key="5">
    <source>
        <dbReference type="ARBA" id="ARBA00023136"/>
    </source>
</evidence>
<keyword evidence="4 6" id="KW-1133">Transmembrane helix</keyword>